<evidence type="ECO:0000256" key="3">
    <source>
        <dbReference type="ARBA" id="ARBA00022475"/>
    </source>
</evidence>
<reference evidence="11" key="2">
    <citation type="journal article" date="1997" name="J. Agric. Food Chem.">
        <title>Genes encoding s-triazine degradation are plasmid-borne in Klebsiella pneumoniae strain 99.</title>
        <authorList>
            <person name="Karns J.S."/>
            <person name="Eaton R.W."/>
        </authorList>
    </citation>
    <scope>NUCLEOTIDE SEQUENCE</scope>
    <source>
        <strain evidence="11">99</strain>
        <plasmid evidence="11">pPDL12</plasmid>
    </source>
</reference>
<geneLocation type="plasmid" evidence="11">
    <name>pPDL12</name>
</geneLocation>
<keyword evidence="9" id="KW-0472">Membrane</keyword>
<evidence type="ECO:0000256" key="8">
    <source>
        <dbReference type="ARBA" id="ARBA00022967"/>
    </source>
</evidence>
<dbReference type="EMBL" id="AF342826">
    <property type="protein sequence ID" value="AAK11690.1"/>
    <property type="molecule type" value="Genomic_DNA"/>
</dbReference>
<evidence type="ECO:0000256" key="4">
    <source>
        <dbReference type="ARBA" id="ARBA00022597"/>
    </source>
</evidence>
<proteinExistence type="predicted"/>
<keyword evidence="2" id="KW-0813">Transport</keyword>
<dbReference type="Pfam" id="PF00005">
    <property type="entry name" value="ABC_tran"/>
    <property type="match status" value="2"/>
</dbReference>
<reference evidence="11" key="1">
    <citation type="journal article" date="1991" name="J. Bacteriol.">
        <title>Cloning and comparison of the DNA encoding ammelide aminohydrolase and cyanuric acid amidohydrolase from three s-triazine-degrading bacterial strains.</title>
        <authorList>
            <person name="Eaton R.W."/>
            <person name="Karns J.S."/>
        </authorList>
    </citation>
    <scope>NUCLEOTIDE SEQUENCE</scope>
    <source>
        <strain evidence="11">99</strain>
        <plasmid evidence="11">pPDL12</plasmid>
    </source>
</reference>
<keyword evidence="4" id="KW-0762">Sugar transport</keyword>
<keyword evidence="5" id="KW-0677">Repeat</keyword>
<evidence type="ECO:0000256" key="9">
    <source>
        <dbReference type="ARBA" id="ARBA00023136"/>
    </source>
</evidence>
<evidence type="ECO:0000313" key="11">
    <source>
        <dbReference type="EMBL" id="AAK11690.1"/>
    </source>
</evidence>
<dbReference type="SUPFAM" id="SSF52540">
    <property type="entry name" value="P-loop containing nucleoside triphosphate hydrolases"/>
    <property type="match status" value="2"/>
</dbReference>
<dbReference type="PANTHER" id="PTHR43790">
    <property type="entry name" value="CARBOHYDRATE TRANSPORT ATP-BINDING PROTEIN MG119-RELATED"/>
    <property type="match status" value="1"/>
</dbReference>
<dbReference type="PROSITE" id="PS50893">
    <property type="entry name" value="ABC_TRANSPORTER_2"/>
    <property type="match status" value="2"/>
</dbReference>
<accession>Q9ALU9</accession>
<dbReference type="InterPro" id="IPR027417">
    <property type="entry name" value="P-loop_NTPase"/>
</dbReference>
<dbReference type="GO" id="GO:0005886">
    <property type="term" value="C:plasma membrane"/>
    <property type="evidence" value="ECO:0007669"/>
    <property type="project" value="UniProtKB-SubCell"/>
</dbReference>
<evidence type="ECO:0000256" key="6">
    <source>
        <dbReference type="ARBA" id="ARBA00022741"/>
    </source>
</evidence>
<dbReference type="InterPro" id="IPR017871">
    <property type="entry name" value="ABC_transporter-like_CS"/>
</dbReference>
<keyword evidence="7 11" id="KW-0067">ATP-binding</keyword>
<keyword evidence="6" id="KW-0547">Nucleotide-binding</keyword>
<evidence type="ECO:0000256" key="2">
    <source>
        <dbReference type="ARBA" id="ARBA00022448"/>
    </source>
</evidence>
<comment type="subcellular location">
    <subcellularLocation>
        <location evidence="1">Cell inner membrane</location>
        <topology evidence="1">Peripheral membrane protein</topology>
    </subcellularLocation>
</comment>
<dbReference type="InterPro" id="IPR003439">
    <property type="entry name" value="ABC_transporter-like_ATP-bd"/>
</dbReference>
<feature type="domain" description="ABC transporter" evidence="10">
    <location>
        <begin position="253"/>
        <end position="497"/>
    </location>
</feature>
<name>Q9ALU9_ENTCL</name>
<organism evidence="11">
    <name type="scientific">Enterobacter cloacae</name>
    <dbReference type="NCBI Taxonomy" id="550"/>
    <lineage>
        <taxon>Bacteria</taxon>
        <taxon>Pseudomonadati</taxon>
        <taxon>Pseudomonadota</taxon>
        <taxon>Gammaproteobacteria</taxon>
        <taxon>Enterobacterales</taxon>
        <taxon>Enterobacteriaceae</taxon>
        <taxon>Enterobacter</taxon>
        <taxon>Enterobacter cloacae complex</taxon>
    </lineage>
</organism>
<dbReference type="GO" id="GO:0005524">
    <property type="term" value="F:ATP binding"/>
    <property type="evidence" value="ECO:0007669"/>
    <property type="project" value="UniProtKB-KW"/>
</dbReference>
<sequence>MLEMRGICKDYGSLRAARGIDVKVGRGQILGLLGENGAGKSTLMKILFGIVRPDAGKIFFKGRELTGHTPKDAIAVGIGMIHQHFMLVDAMTVTENVMLGWNELGHPVRAQQCAKLIVDASRTYGLEVDPDAKVGQLSYGSRQRVEIVKSIIRGADLLVLDEPTSNLSPPEVKQLLDVMRQLREQGKSVIFISHKLGEILEVCDDIVVLRDGKVIGQCAAKSATKTSLAQMMVGREVPPPIRRVERALGPEVLTVKGLSQRGASGVMKLTDINLSLHAGEIVAIAGIDGNGQADFVNVLAGLKSSDQGSILLDGRDITRANVRFRLSSGISYIPVDRIHTSLVPSMSVEENLALRDFFNPPFSRHGLLDFSAIRSSAVRRIGQFGINVARSTTPVQTLSGGNQQKIVLAREIGRSPKVLIAHQPTWGLDPGATRFVIDQVLALRDAGVAILYLSTELDEVLILGDRIAVICAGRLSEAVPREQVDVTEIGLAMAGTTALRPAQVAELV</sequence>
<dbReference type="PROSITE" id="PS00211">
    <property type="entry name" value="ABC_TRANSPORTER_1"/>
    <property type="match status" value="1"/>
</dbReference>
<reference evidence="11" key="3">
    <citation type="submission" date="2001-01" db="EMBL/GenBank/DDBJ databases">
        <title>DNA sequences of s-triazine catabolic gene regions from Enterobacter cloacae strain 99, Acidovorax avenae NRRLB-12227, and Pseudomonas huttiensis NRRLB-12228.</title>
        <authorList>
            <person name="Eaton R.W."/>
        </authorList>
    </citation>
    <scope>NUCLEOTIDE SEQUENCE</scope>
    <source>
        <strain evidence="11">99</strain>
        <plasmid evidence="11">pPDL12</plasmid>
    </source>
</reference>
<evidence type="ECO:0000259" key="10">
    <source>
        <dbReference type="PROSITE" id="PS50893"/>
    </source>
</evidence>
<keyword evidence="3" id="KW-1003">Cell membrane</keyword>
<dbReference type="FunFam" id="3.40.50.300:FF:000127">
    <property type="entry name" value="Ribose import ATP-binding protein RbsA"/>
    <property type="match status" value="1"/>
</dbReference>
<evidence type="ECO:0000256" key="1">
    <source>
        <dbReference type="ARBA" id="ARBA00004417"/>
    </source>
</evidence>
<evidence type="ECO:0000256" key="7">
    <source>
        <dbReference type="ARBA" id="ARBA00022840"/>
    </source>
</evidence>
<dbReference type="InterPro" id="IPR050107">
    <property type="entry name" value="ABC_carbohydrate_import_ATPase"/>
</dbReference>
<dbReference type="CDD" id="cd03216">
    <property type="entry name" value="ABC_Carb_Monos_I"/>
    <property type="match status" value="1"/>
</dbReference>
<keyword evidence="8" id="KW-1278">Translocase</keyword>
<protein>
    <submittedName>
        <fullName evidence="11">Putative ABC-transporter ATP-binding protein</fullName>
    </submittedName>
</protein>
<dbReference type="InterPro" id="IPR003593">
    <property type="entry name" value="AAA+_ATPase"/>
</dbReference>
<dbReference type="GO" id="GO:0016887">
    <property type="term" value="F:ATP hydrolysis activity"/>
    <property type="evidence" value="ECO:0007669"/>
    <property type="project" value="InterPro"/>
</dbReference>
<dbReference type="SMART" id="SM00382">
    <property type="entry name" value="AAA"/>
    <property type="match status" value="1"/>
</dbReference>
<keyword evidence="11" id="KW-0614">Plasmid</keyword>
<feature type="domain" description="ABC transporter" evidence="10">
    <location>
        <begin position="2"/>
        <end position="236"/>
    </location>
</feature>
<dbReference type="PANTHER" id="PTHR43790:SF9">
    <property type="entry name" value="GALACTOFURANOSE TRANSPORTER ATP-BINDING PROTEIN YTFR"/>
    <property type="match status" value="1"/>
</dbReference>
<dbReference type="CDD" id="cd03215">
    <property type="entry name" value="ABC_Carb_Monos_II"/>
    <property type="match status" value="1"/>
</dbReference>
<dbReference type="Gene3D" id="3.40.50.300">
    <property type="entry name" value="P-loop containing nucleotide triphosphate hydrolases"/>
    <property type="match status" value="2"/>
</dbReference>
<dbReference type="AlphaFoldDB" id="Q9ALU9"/>
<evidence type="ECO:0000256" key="5">
    <source>
        <dbReference type="ARBA" id="ARBA00022737"/>
    </source>
</evidence>